<gene>
    <name evidence="6" type="ORF">DPF_1521</name>
</gene>
<dbReference type="Gene3D" id="3.40.50.300">
    <property type="entry name" value="P-loop containing nucleotide triphosphate hydrolases"/>
    <property type="match status" value="1"/>
</dbReference>
<feature type="domain" description="4Fe-4S" evidence="5">
    <location>
        <begin position="141"/>
        <end position="200"/>
    </location>
</feature>
<dbReference type="STRING" id="1592317.DPF_1521"/>
<evidence type="ECO:0000256" key="3">
    <source>
        <dbReference type="ARBA" id="ARBA00023004"/>
    </source>
</evidence>
<dbReference type="Gene3D" id="1.10.15.40">
    <property type="entry name" value="Electron transport complex subunit B, putative Fe-S cluster"/>
    <property type="match status" value="1"/>
</dbReference>
<proteinExistence type="predicted"/>
<evidence type="ECO:0000256" key="1">
    <source>
        <dbReference type="ARBA" id="ARBA00022485"/>
    </source>
</evidence>
<dbReference type="SUPFAM" id="SSF52540">
    <property type="entry name" value="P-loop containing nucleoside triphosphate hydrolases"/>
    <property type="match status" value="1"/>
</dbReference>
<dbReference type="PANTHER" id="PTHR40072">
    <property type="entry name" value="MOLYBDOPTERIN-GUANINE DINUCLEOTIDE BIOSYNTHESIS ADAPTER PROTEIN-RELATED"/>
    <property type="match status" value="1"/>
</dbReference>
<dbReference type="GO" id="GO:0006777">
    <property type="term" value="P:Mo-molybdopterin cofactor biosynthetic process"/>
    <property type="evidence" value="ECO:0007669"/>
    <property type="project" value="InterPro"/>
</dbReference>
<sequence>MPIAISIVGYKNAGKTSLAIDLARELTQTGHTVAGVKFSHEGFDQPSTDTHALSQVCQQVIGMGPDQTAIFWPKASYLPDLLPLVNADVILVEGGKSLTWLPRILVLRSPEEAESLDNGLALGTWGQVTAKGLLPLTTMEQLARVVLTRGFMLAGLDCKSCGRPDCLTLAREIVQGKALPRECKAFKTGMKITVNGHPLPMKSFVEDMIAGSLKAQLATLKGYVPGSKIEITLR</sequence>
<evidence type="ECO:0000313" key="6">
    <source>
        <dbReference type="EMBL" id="GAU08804.1"/>
    </source>
</evidence>
<dbReference type="PANTHER" id="PTHR40072:SF1">
    <property type="entry name" value="MOLYBDOPTERIN-GUANINE DINUCLEOTIDE BIOSYNTHESIS ADAPTER PROTEIN"/>
    <property type="match status" value="1"/>
</dbReference>
<keyword evidence="7" id="KW-1185">Reference proteome</keyword>
<dbReference type="EMBL" id="BDFE01000015">
    <property type="protein sequence ID" value="GAU08804.1"/>
    <property type="molecule type" value="Genomic_DNA"/>
</dbReference>
<evidence type="ECO:0000256" key="2">
    <source>
        <dbReference type="ARBA" id="ARBA00022723"/>
    </source>
</evidence>
<keyword evidence="4" id="KW-0411">Iron-sulfur</keyword>
<dbReference type="RefSeq" id="WP_069858585.1">
    <property type="nucleotide sequence ID" value="NZ_BDFE01000015.1"/>
</dbReference>
<protein>
    <submittedName>
        <fullName evidence="6">Molybdopterin-guanine dinucleotide biosynthesis protein MobB</fullName>
    </submittedName>
</protein>
<dbReference type="PROSITE" id="PS51656">
    <property type="entry name" value="4FE4S"/>
    <property type="match status" value="1"/>
</dbReference>
<dbReference type="InterPro" id="IPR052539">
    <property type="entry name" value="MGD_biosynthesis_adapter"/>
</dbReference>
<dbReference type="AlphaFoldDB" id="A0A194AJ78"/>
<organism evidence="6 7">
    <name type="scientific">Desulfoplanes formicivorans</name>
    <dbReference type="NCBI Taxonomy" id="1592317"/>
    <lineage>
        <taxon>Bacteria</taxon>
        <taxon>Pseudomonadati</taxon>
        <taxon>Thermodesulfobacteriota</taxon>
        <taxon>Desulfovibrionia</taxon>
        <taxon>Desulfovibrionales</taxon>
        <taxon>Desulfoplanaceae</taxon>
        <taxon>Desulfoplanes</taxon>
    </lineage>
</organism>
<dbReference type="GO" id="GO:0046872">
    <property type="term" value="F:metal ion binding"/>
    <property type="evidence" value="ECO:0007669"/>
    <property type="project" value="UniProtKB-KW"/>
</dbReference>
<dbReference type="Pfam" id="PF04060">
    <property type="entry name" value="FeS"/>
    <property type="match status" value="1"/>
</dbReference>
<evidence type="ECO:0000313" key="7">
    <source>
        <dbReference type="Proteomes" id="UP000095200"/>
    </source>
</evidence>
<evidence type="ECO:0000256" key="4">
    <source>
        <dbReference type="ARBA" id="ARBA00023014"/>
    </source>
</evidence>
<dbReference type="GO" id="GO:0051539">
    <property type="term" value="F:4 iron, 4 sulfur cluster binding"/>
    <property type="evidence" value="ECO:0007669"/>
    <property type="project" value="UniProtKB-KW"/>
</dbReference>
<accession>A0A194AJ78</accession>
<dbReference type="InterPro" id="IPR007202">
    <property type="entry name" value="4Fe-4S_dom"/>
</dbReference>
<dbReference type="InterPro" id="IPR004435">
    <property type="entry name" value="MobB_dom"/>
</dbReference>
<keyword evidence="3" id="KW-0408">Iron</keyword>
<evidence type="ECO:0000259" key="5">
    <source>
        <dbReference type="PROSITE" id="PS51656"/>
    </source>
</evidence>
<dbReference type="InterPro" id="IPR027417">
    <property type="entry name" value="P-loop_NTPase"/>
</dbReference>
<dbReference type="Proteomes" id="UP000095200">
    <property type="component" value="Unassembled WGS sequence"/>
</dbReference>
<reference evidence="7" key="1">
    <citation type="submission" date="2016-06" db="EMBL/GenBank/DDBJ databases">
        <title>Draft genome sequence of Desulfoplanes formicivorans strain Pf12B.</title>
        <authorList>
            <person name="Watanabe M."/>
            <person name="Kojima H."/>
            <person name="Fukui M."/>
        </authorList>
    </citation>
    <scope>NUCLEOTIDE SEQUENCE [LARGE SCALE GENOMIC DNA]</scope>
    <source>
        <strain evidence="7">Pf12B</strain>
    </source>
</reference>
<dbReference type="Pfam" id="PF03205">
    <property type="entry name" value="MobB"/>
    <property type="match status" value="1"/>
</dbReference>
<keyword evidence="1" id="KW-0004">4Fe-4S</keyword>
<dbReference type="GO" id="GO:0005525">
    <property type="term" value="F:GTP binding"/>
    <property type="evidence" value="ECO:0007669"/>
    <property type="project" value="InterPro"/>
</dbReference>
<comment type="caution">
    <text evidence="6">The sequence shown here is derived from an EMBL/GenBank/DDBJ whole genome shotgun (WGS) entry which is preliminary data.</text>
</comment>
<keyword evidence="2" id="KW-0479">Metal-binding</keyword>
<dbReference type="OrthoDB" id="9789936at2"/>
<name>A0A194AJ78_9BACT</name>